<dbReference type="InterPro" id="IPR006439">
    <property type="entry name" value="HAD-SF_hydro_IA"/>
</dbReference>
<dbReference type="SFLD" id="SFLDG01129">
    <property type="entry name" value="C1.5:_HAD__Beta-PGM__Phosphata"/>
    <property type="match status" value="1"/>
</dbReference>
<protein>
    <submittedName>
        <fullName evidence="1">HAD superfamily hydrolase (TIGR01549 family)</fullName>
    </submittedName>
</protein>
<dbReference type="Proteomes" id="UP000532769">
    <property type="component" value="Unassembled WGS sequence"/>
</dbReference>
<evidence type="ECO:0000313" key="2">
    <source>
        <dbReference type="Proteomes" id="UP000532769"/>
    </source>
</evidence>
<sequence>MKQWDVIWFDLDDTLIDYERTFRAAAYHCFISLFPNKDVSFSLWFRIFKWYCDRYWPDYASGRLTKKEYRRLRFLEAMHYFRIKANEKAADEFHAYFDETVGRFATALPGVISLLERLQSFAIPLGIITNGESVIQRAKIAYAGLRRFFPDDAVIISEEVGCEKPDAAIFRCAQRRLAAGKQPVYIGDSWELDVMGALHAGWQAIYFQQRQPVFAVLSPSVVTCHSVEQLASMLLRELYVMEKRGRRR</sequence>
<dbReference type="InterPro" id="IPR023214">
    <property type="entry name" value="HAD_sf"/>
</dbReference>
<dbReference type="GO" id="GO:0016787">
    <property type="term" value="F:hydrolase activity"/>
    <property type="evidence" value="ECO:0007669"/>
    <property type="project" value="UniProtKB-KW"/>
</dbReference>
<dbReference type="Gene3D" id="1.10.150.240">
    <property type="entry name" value="Putative phosphatase, domain 2"/>
    <property type="match status" value="1"/>
</dbReference>
<comment type="caution">
    <text evidence="1">The sequence shown here is derived from an EMBL/GenBank/DDBJ whole genome shotgun (WGS) entry which is preliminary data.</text>
</comment>
<dbReference type="Pfam" id="PF00702">
    <property type="entry name" value="Hydrolase"/>
    <property type="match status" value="1"/>
</dbReference>
<name>A0A846MEG2_9BACL</name>
<gene>
    <name evidence="1" type="ORF">BDD39_001921</name>
</gene>
<dbReference type="InterPro" id="IPR036412">
    <property type="entry name" value="HAD-like_sf"/>
</dbReference>
<evidence type="ECO:0000313" key="1">
    <source>
        <dbReference type="EMBL" id="NIK15411.1"/>
    </source>
</evidence>
<dbReference type="RefSeq" id="WP_166910291.1">
    <property type="nucleotide sequence ID" value="NZ_JAASRS010000001.1"/>
</dbReference>
<keyword evidence="1" id="KW-0378">Hydrolase</keyword>
<dbReference type="NCBIfam" id="TIGR01549">
    <property type="entry name" value="HAD-SF-IA-v1"/>
    <property type="match status" value="1"/>
</dbReference>
<dbReference type="EMBL" id="JAASRS010000001">
    <property type="protein sequence ID" value="NIK15411.1"/>
    <property type="molecule type" value="Genomic_DNA"/>
</dbReference>
<keyword evidence="2" id="KW-1185">Reference proteome</keyword>
<dbReference type="PRINTS" id="PR00413">
    <property type="entry name" value="HADHALOGNASE"/>
</dbReference>
<reference evidence="1 2" key="1">
    <citation type="submission" date="2020-03" db="EMBL/GenBank/DDBJ databases">
        <title>Genomic Encyclopedia of Archaeal and Bacterial Type Strains, Phase II (KMG-II): from individual species to whole genera.</title>
        <authorList>
            <person name="Goeker M."/>
        </authorList>
    </citation>
    <scope>NUCLEOTIDE SEQUENCE [LARGE SCALE GENOMIC DNA]</scope>
    <source>
        <strain evidence="1 2">DSM 4749</strain>
    </source>
</reference>
<dbReference type="AlphaFoldDB" id="A0A846MEG2"/>
<dbReference type="InterPro" id="IPR023198">
    <property type="entry name" value="PGP-like_dom2"/>
</dbReference>
<organism evidence="1 2">
    <name type="scientific">Saccharococcus thermophilus</name>
    <dbReference type="NCBI Taxonomy" id="29396"/>
    <lineage>
        <taxon>Bacteria</taxon>
        <taxon>Bacillati</taxon>
        <taxon>Bacillota</taxon>
        <taxon>Bacilli</taxon>
        <taxon>Bacillales</taxon>
        <taxon>Anoxybacillaceae</taxon>
        <taxon>Saccharococcus</taxon>
    </lineage>
</organism>
<dbReference type="Gene3D" id="3.40.50.1000">
    <property type="entry name" value="HAD superfamily/HAD-like"/>
    <property type="match status" value="1"/>
</dbReference>
<accession>A0A846MEG2</accession>
<dbReference type="PANTHER" id="PTHR47478">
    <property type="match status" value="1"/>
</dbReference>
<dbReference type="SFLD" id="SFLDS00003">
    <property type="entry name" value="Haloacid_Dehalogenase"/>
    <property type="match status" value="1"/>
</dbReference>
<dbReference type="InterPro" id="IPR052550">
    <property type="entry name" value="Pyrimidine_5'-ntase_YjjG"/>
</dbReference>
<dbReference type="PANTHER" id="PTHR47478:SF1">
    <property type="entry name" value="PYRIMIDINE 5'-NUCLEOTIDASE YJJG"/>
    <property type="match status" value="1"/>
</dbReference>
<dbReference type="SUPFAM" id="SSF56784">
    <property type="entry name" value="HAD-like"/>
    <property type="match status" value="1"/>
</dbReference>
<proteinExistence type="predicted"/>